<proteinExistence type="predicted"/>
<gene>
    <name evidence="2" type="ORF">GOP47_0018434</name>
</gene>
<protein>
    <submittedName>
        <fullName evidence="2">Uncharacterized protein</fullName>
    </submittedName>
</protein>
<reference evidence="2" key="1">
    <citation type="submission" date="2021-01" db="EMBL/GenBank/DDBJ databases">
        <title>Adiantum capillus-veneris genome.</title>
        <authorList>
            <person name="Fang Y."/>
            <person name="Liao Q."/>
        </authorList>
    </citation>
    <scope>NUCLEOTIDE SEQUENCE</scope>
    <source>
        <strain evidence="2">H3</strain>
        <tissue evidence="2">Leaf</tissue>
    </source>
</reference>
<dbReference type="Proteomes" id="UP000886520">
    <property type="component" value="Chromosome 18"/>
</dbReference>
<feature type="compositionally biased region" description="Basic and acidic residues" evidence="1">
    <location>
        <begin position="70"/>
        <end position="89"/>
    </location>
</feature>
<keyword evidence="3" id="KW-1185">Reference proteome</keyword>
<dbReference type="EMBL" id="JABFUD020000018">
    <property type="protein sequence ID" value="KAI5065810.1"/>
    <property type="molecule type" value="Genomic_DNA"/>
</dbReference>
<comment type="caution">
    <text evidence="2">The sequence shown here is derived from an EMBL/GenBank/DDBJ whole genome shotgun (WGS) entry which is preliminary data.</text>
</comment>
<evidence type="ECO:0000313" key="2">
    <source>
        <dbReference type="EMBL" id="KAI5065810.1"/>
    </source>
</evidence>
<dbReference type="AlphaFoldDB" id="A0A9D4UDE1"/>
<name>A0A9D4UDE1_ADICA</name>
<organism evidence="2 3">
    <name type="scientific">Adiantum capillus-veneris</name>
    <name type="common">Maidenhair fern</name>
    <dbReference type="NCBI Taxonomy" id="13818"/>
    <lineage>
        <taxon>Eukaryota</taxon>
        <taxon>Viridiplantae</taxon>
        <taxon>Streptophyta</taxon>
        <taxon>Embryophyta</taxon>
        <taxon>Tracheophyta</taxon>
        <taxon>Polypodiopsida</taxon>
        <taxon>Polypodiidae</taxon>
        <taxon>Polypodiales</taxon>
        <taxon>Pteridineae</taxon>
        <taxon>Pteridaceae</taxon>
        <taxon>Vittarioideae</taxon>
        <taxon>Adiantum</taxon>
    </lineage>
</organism>
<evidence type="ECO:0000256" key="1">
    <source>
        <dbReference type="SAM" id="MobiDB-lite"/>
    </source>
</evidence>
<sequence>MKNKGRRSYIVAQLKGEEDTSRRRAHGARSGRGVAQLKGALALHSAGKIQGKVIPRPRSRRKGAAQELGRNSESEVHEGQAKAKEERVGMLRLWGKSKGSTLWGRSSSAKCAPLGQWP</sequence>
<feature type="region of interest" description="Disordered" evidence="1">
    <location>
        <begin position="1"/>
        <end position="33"/>
    </location>
</feature>
<accession>A0A9D4UDE1</accession>
<evidence type="ECO:0000313" key="3">
    <source>
        <dbReference type="Proteomes" id="UP000886520"/>
    </source>
</evidence>
<feature type="region of interest" description="Disordered" evidence="1">
    <location>
        <begin position="55"/>
        <end position="118"/>
    </location>
</feature>
<feature type="compositionally biased region" description="Polar residues" evidence="1">
    <location>
        <begin position="98"/>
        <end position="109"/>
    </location>
</feature>